<reference evidence="2 3" key="1">
    <citation type="journal article" date="2021" name="Nat. Commun.">
        <title>Incipient diploidization of the medicinal plant Perilla within 10,000 years.</title>
        <authorList>
            <person name="Zhang Y."/>
            <person name="Shen Q."/>
            <person name="Leng L."/>
            <person name="Zhang D."/>
            <person name="Chen S."/>
            <person name="Shi Y."/>
            <person name="Ning Z."/>
            <person name="Chen S."/>
        </authorList>
    </citation>
    <scope>NUCLEOTIDE SEQUENCE [LARGE SCALE GENOMIC DNA]</scope>
    <source>
        <strain evidence="3">cv. PC099</strain>
    </source>
</reference>
<dbReference type="InterPro" id="IPR054290">
    <property type="entry name" value="DUF7026"/>
</dbReference>
<organism evidence="2 3">
    <name type="scientific">Perilla frutescens var. hirtella</name>
    <name type="common">Perilla citriodora</name>
    <name type="synonym">Perilla setoyensis</name>
    <dbReference type="NCBI Taxonomy" id="608512"/>
    <lineage>
        <taxon>Eukaryota</taxon>
        <taxon>Viridiplantae</taxon>
        <taxon>Streptophyta</taxon>
        <taxon>Embryophyta</taxon>
        <taxon>Tracheophyta</taxon>
        <taxon>Spermatophyta</taxon>
        <taxon>Magnoliopsida</taxon>
        <taxon>eudicotyledons</taxon>
        <taxon>Gunneridae</taxon>
        <taxon>Pentapetalae</taxon>
        <taxon>asterids</taxon>
        <taxon>lamiids</taxon>
        <taxon>Lamiales</taxon>
        <taxon>Lamiaceae</taxon>
        <taxon>Nepetoideae</taxon>
        <taxon>Elsholtzieae</taxon>
        <taxon>Perilla</taxon>
    </lineage>
</organism>
<evidence type="ECO:0000313" key="2">
    <source>
        <dbReference type="EMBL" id="KAH6833128.1"/>
    </source>
</evidence>
<dbReference type="EMBL" id="SDAM02000059">
    <property type="protein sequence ID" value="KAH6833128.1"/>
    <property type="molecule type" value="Genomic_DNA"/>
</dbReference>
<comment type="caution">
    <text evidence="2">The sequence shown here is derived from an EMBL/GenBank/DDBJ whole genome shotgun (WGS) entry which is preliminary data.</text>
</comment>
<dbReference type="Proteomes" id="UP001190926">
    <property type="component" value="Unassembled WGS sequence"/>
</dbReference>
<accession>A0AAD4JFZ0</accession>
<keyword evidence="3" id="KW-1185">Reference proteome</keyword>
<evidence type="ECO:0000313" key="3">
    <source>
        <dbReference type="Proteomes" id="UP001190926"/>
    </source>
</evidence>
<sequence>MPMTLLTISTPQIAPIQTLPPNFLPIKSQSHSLRFTAGIPRRNLRISCTSKDTNNAQSDELLAAELGLEIKKLNSEIARREDAFNKSRELLFAEVSDFVGFKSEDFKSKWRRMNDDEKWVLVRGFVAEWSAHFHPLSARSVKELVEEYVGPTDHFSQSVSANLLSDFTKFFGFHRDHTQS</sequence>
<gene>
    <name evidence="2" type="ORF">C2S53_002992</name>
</gene>
<feature type="domain" description="DUF7026" evidence="1">
    <location>
        <begin position="80"/>
        <end position="129"/>
    </location>
</feature>
<dbReference type="AlphaFoldDB" id="A0AAD4JFZ0"/>
<protein>
    <recommendedName>
        <fullName evidence="1">DUF7026 domain-containing protein</fullName>
    </recommendedName>
</protein>
<dbReference type="Pfam" id="PF22950">
    <property type="entry name" value="DUF7026"/>
    <property type="match status" value="1"/>
</dbReference>
<proteinExistence type="predicted"/>
<evidence type="ECO:0000259" key="1">
    <source>
        <dbReference type="Pfam" id="PF22950"/>
    </source>
</evidence>
<name>A0AAD4JFZ0_PERFH</name>